<protein>
    <submittedName>
        <fullName evidence="2">Uncharacterized protein</fullName>
    </submittedName>
</protein>
<feature type="compositionally biased region" description="Polar residues" evidence="1">
    <location>
        <begin position="135"/>
        <end position="147"/>
    </location>
</feature>
<evidence type="ECO:0000256" key="1">
    <source>
        <dbReference type="SAM" id="MobiDB-lite"/>
    </source>
</evidence>
<organism evidence="2 3">
    <name type="scientific">Cryptococcus neoformans Tu259-1</name>
    <dbReference type="NCBI Taxonomy" id="1230072"/>
    <lineage>
        <taxon>Eukaryota</taxon>
        <taxon>Fungi</taxon>
        <taxon>Dikarya</taxon>
        <taxon>Basidiomycota</taxon>
        <taxon>Agaricomycotina</taxon>
        <taxon>Tremellomycetes</taxon>
        <taxon>Tremellales</taxon>
        <taxon>Cryptococcaceae</taxon>
        <taxon>Cryptococcus</taxon>
        <taxon>Cryptococcus neoformans species complex</taxon>
    </lineage>
</organism>
<name>A0A854QAS7_CRYNE</name>
<feature type="region of interest" description="Disordered" evidence="1">
    <location>
        <begin position="114"/>
        <end position="170"/>
    </location>
</feature>
<dbReference type="Proteomes" id="UP000199727">
    <property type="component" value="Unassembled WGS sequence"/>
</dbReference>
<sequence>MDTPQQPLLRRRPKPPSTYPPTASPIVSSSSTYTGKTQLAMSPLPYRTTIRSVSLQLATGATPQRLRDLELEWKNRRKKALADISNGNGENNHQQQYGLGQATTMDQLDIKAIDGQHGPSLKSSKNRPRLLTDGVHTQSSQSKSTAARPNLIRCVEPPTPPDTPSTSVTQPKFDQLARDSVASLRRPLRPSKPLAIKHKTELIPNVEARTRTPLTALPILASPLPTTAVPVPLIHPHKGTIHVRPSQFSEFDIFLTHDELLRIISGGMELIWMRGTSDGTSSFRKHLKLRGSTKWTDEEANLWYRVQVIVENLKRKTPQARIYHALGNITVMCCKPPDIVISFRFPSPYSKLSSTNICCSTIKVRLCYSRISKEIRLDTSYAKASHSEKSEERLRTKRIVPLTNNGDIDVAYGTNHTEDWRDEEKEGLKRLWDTKREWGKWC</sequence>
<feature type="region of interest" description="Disordered" evidence="1">
    <location>
        <begin position="1"/>
        <end position="34"/>
    </location>
</feature>
<accession>A0A854QAS7</accession>
<reference evidence="2 3" key="1">
    <citation type="submission" date="2017-06" db="EMBL/GenBank/DDBJ databases">
        <title>Global population genomics of the pathogenic fungus Cryptococcus neoformans var. grubii.</title>
        <authorList>
            <person name="Cuomo C."/>
            <person name="Litvintseva A."/>
            <person name="Chen Y."/>
            <person name="Young S."/>
            <person name="Zeng Q."/>
            <person name="Chapman S."/>
            <person name="Gujja S."/>
            <person name="Saif S."/>
            <person name="Birren B."/>
        </authorList>
    </citation>
    <scope>NUCLEOTIDE SEQUENCE [LARGE SCALE GENOMIC DNA]</scope>
    <source>
        <strain evidence="2 3">Tu259-1</strain>
    </source>
</reference>
<dbReference type="OrthoDB" id="2573557at2759"/>
<evidence type="ECO:0000313" key="2">
    <source>
        <dbReference type="EMBL" id="OXG18284.1"/>
    </source>
</evidence>
<dbReference type="EMBL" id="AMKT01000056">
    <property type="protein sequence ID" value="OXG18284.1"/>
    <property type="molecule type" value="Genomic_DNA"/>
</dbReference>
<feature type="compositionally biased region" description="Polar residues" evidence="1">
    <location>
        <begin position="25"/>
        <end position="34"/>
    </location>
</feature>
<evidence type="ECO:0000313" key="3">
    <source>
        <dbReference type="Proteomes" id="UP000199727"/>
    </source>
</evidence>
<dbReference type="AlphaFoldDB" id="A0A854QAS7"/>
<comment type="caution">
    <text evidence="2">The sequence shown here is derived from an EMBL/GenBank/DDBJ whole genome shotgun (WGS) entry which is preliminary data.</text>
</comment>
<proteinExistence type="predicted"/>
<gene>
    <name evidence="2" type="ORF">C361_04407</name>
</gene>